<dbReference type="OrthoDB" id="7323245at2"/>
<dbReference type="Gene3D" id="3.30.70.270">
    <property type="match status" value="1"/>
</dbReference>
<dbReference type="RefSeq" id="WP_008337910.1">
    <property type="nucleotide sequence ID" value="NZ_AFRZ01000001.1"/>
</dbReference>
<dbReference type="Gene3D" id="3.30.450.290">
    <property type="match status" value="1"/>
</dbReference>
<dbReference type="AlphaFoldDB" id="B6BKL4"/>
<comment type="caution">
    <text evidence="3">The sequence shown here is derived from an EMBL/GenBank/DDBJ whole genome shotgun (WGS) entry which is preliminary data.</text>
</comment>
<evidence type="ECO:0000313" key="4">
    <source>
        <dbReference type="Proteomes" id="UP000006431"/>
    </source>
</evidence>
<dbReference type="InterPro" id="IPR043128">
    <property type="entry name" value="Rev_trsase/Diguanyl_cyclase"/>
</dbReference>
<dbReference type="SMART" id="SM00267">
    <property type="entry name" value="GGDEF"/>
    <property type="match status" value="1"/>
</dbReference>
<feature type="domain" description="GGDEF" evidence="2">
    <location>
        <begin position="474"/>
        <end position="608"/>
    </location>
</feature>
<dbReference type="Pfam" id="PF00990">
    <property type="entry name" value="GGDEF"/>
    <property type="match status" value="1"/>
</dbReference>
<gene>
    <name evidence="3" type="ORF">SMGD1_0544</name>
</gene>
<dbReference type="SUPFAM" id="SSF55073">
    <property type="entry name" value="Nucleotide cyclase"/>
    <property type="match status" value="1"/>
</dbReference>
<reference evidence="3 4" key="1">
    <citation type="journal article" date="2012" name="Proc. Natl. Acad. Sci. U.S.A.">
        <title>Genome and physiology of a model Epsilonproteobacterium responsible for sulfide detoxification in marine oxygen depletion zones.</title>
        <authorList>
            <person name="Grote J."/>
            <person name="Schott T."/>
            <person name="Bruckner C.G."/>
            <person name="Glockner F.O."/>
            <person name="Jost G."/>
            <person name="Teeling H."/>
            <person name="Labrenz M."/>
            <person name="Jurgens K."/>
        </authorList>
    </citation>
    <scope>NUCLEOTIDE SEQUENCE [LARGE SCALE GENOMIC DNA]</scope>
    <source>
        <strain evidence="3 4">GD1</strain>
    </source>
</reference>
<evidence type="ECO:0000259" key="2">
    <source>
        <dbReference type="PROSITE" id="PS50887"/>
    </source>
</evidence>
<evidence type="ECO:0000313" key="3">
    <source>
        <dbReference type="EMBL" id="EHP29071.1"/>
    </source>
</evidence>
<dbReference type="NCBIfam" id="TIGR00254">
    <property type="entry name" value="GGDEF"/>
    <property type="match status" value="1"/>
</dbReference>
<dbReference type="PANTHER" id="PTHR46663:SF2">
    <property type="entry name" value="GGDEF DOMAIN-CONTAINING PROTEIN"/>
    <property type="match status" value="1"/>
</dbReference>
<dbReference type="GO" id="GO:0052621">
    <property type="term" value="F:diguanylate cyclase activity"/>
    <property type="evidence" value="ECO:0007669"/>
    <property type="project" value="UniProtKB-EC"/>
</dbReference>
<proteinExistence type="predicted"/>
<accession>H1FVE5</accession>
<protein>
    <submittedName>
        <fullName evidence="3">Diguanylate cyclase, GGDEF domain protein</fullName>
        <ecNumber evidence="3">2.7.7.65</ecNumber>
    </submittedName>
</protein>
<keyword evidence="1" id="KW-0472">Membrane</keyword>
<sequence>MRTKAKLLFIVAIMLLGLTTATIINISLNFRDYSIKSAIDKSKMTATIVKDGLTAHMVNGIMDKREYFLNQISANNEAVKSLWLVRSENVISQYGQGLNDETVRDEIDKKVLETGQTVREIIENSNDITLRVTIPYKATVNGGNTNCLTCHNVQRGDTLGAISMEFDISDMRTSGMLTILKILGINMLFLVIVLFLLNHYVTPYMKLFTCMQDGIKKAYSGDFTHKFETTVSGDGKNIVEQMNTLFTKMQETFGDIKYNLATFIPQGCVSSADPLHEAKTIINELSDVYKFKKTIELDASKAEVYTRIIDILILKYNLKKFALYEVNNVTHERTLFFSTGKDALICQEKVNKDASECRAYRTKSVTISTEFPNLCQVCLSEKQNYICIPFTINNDVSLSISITGDSPAEIEEITSYITSIKHYFEAAKPVIESQILMEKLKDTSLRDGMTGLYNRRFLEEVIDKIMHQATRSKETYSVLMLDVDFFKMVNDTYGHDVGDRVIVEIGKVLKDNIRDADLAIRYGGEEFVVMLHNASDEGTQEVASKIHSAFAALSFDVGTGEMMKKTMSIGISKFPKDGDTIWKCIKFADTALYVAKTTGRNKIVHYEKEMGESGELR</sequence>
<dbReference type="InterPro" id="IPR052163">
    <property type="entry name" value="DGC-Regulatory_Protein"/>
</dbReference>
<keyword evidence="1" id="KW-1133">Transmembrane helix</keyword>
<dbReference type="EMBL" id="AFRZ01000001">
    <property type="protein sequence ID" value="EHP29071.1"/>
    <property type="molecule type" value="Genomic_DNA"/>
</dbReference>
<organism evidence="3 4">
    <name type="scientific">Sulfurimonas gotlandica (strain DSM 19862 / JCM 16533 / GD1)</name>
    <dbReference type="NCBI Taxonomy" id="929558"/>
    <lineage>
        <taxon>Bacteria</taxon>
        <taxon>Pseudomonadati</taxon>
        <taxon>Campylobacterota</taxon>
        <taxon>Epsilonproteobacteria</taxon>
        <taxon>Campylobacterales</taxon>
        <taxon>Sulfurimonadaceae</taxon>
        <taxon>Sulfurimonas</taxon>
    </lineage>
</organism>
<keyword evidence="1" id="KW-0812">Transmembrane</keyword>
<name>B6BKL4_SULGG</name>
<keyword evidence="3" id="KW-0808">Transferase</keyword>
<feature type="transmembrane region" description="Helical" evidence="1">
    <location>
        <begin position="176"/>
        <end position="197"/>
    </location>
</feature>
<dbReference type="FunFam" id="3.30.70.270:FF:000001">
    <property type="entry name" value="Diguanylate cyclase domain protein"/>
    <property type="match status" value="1"/>
</dbReference>
<dbReference type="eggNOG" id="COG3706">
    <property type="taxonomic scope" value="Bacteria"/>
</dbReference>
<dbReference type="PROSITE" id="PS50887">
    <property type="entry name" value="GGDEF"/>
    <property type="match status" value="1"/>
</dbReference>
<dbReference type="PATRIC" id="fig|929558.5.peg.542"/>
<keyword evidence="4" id="KW-1185">Reference proteome</keyword>
<dbReference type="InterPro" id="IPR000160">
    <property type="entry name" value="GGDEF_dom"/>
</dbReference>
<dbReference type="PANTHER" id="PTHR46663">
    <property type="entry name" value="DIGUANYLATE CYCLASE DGCT-RELATED"/>
    <property type="match status" value="1"/>
</dbReference>
<dbReference type="InterPro" id="IPR029787">
    <property type="entry name" value="Nucleotide_cyclase"/>
</dbReference>
<evidence type="ECO:0000256" key="1">
    <source>
        <dbReference type="SAM" id="Phobius"/>
    </source>
</evidence>
<keyword evidence="3" id="KW-0548">Nucleotidyltransferase</keyword>
<dbReference type="HOGENOM" id="CLU_448291_0_0_7"/>
<dbReference type="STRING" id="929558.SMGD1_0544"/>
<dbReference type="CDD" id="cd01949">
    <property type="entry name" value="GGDEF"/>
    <property type="match status" value="1"/>
</dbReference>
<dbReference type="Proteomes" id="UP000006431">
    <property type="component" value="Unassembled WGS sequence"/>
</dbReference>
<accession>B6BKL4</accession>
<dbReference type="EC" id="2.7.7.65" evidence="3"/>